<protein>
    <submittedName>
        <fullName evidence="1">Uncharacterized protein</fullName>
    </submittedName>
</protein>
<evidence type="ECO:0000313" key="1">
    <source>
        <dbReference type="EMBL" id="AHG87302.1"/>
    </source>
</evidence>
<dbReference type="PATRIC" id="fig|1263832.3.peg.2062"/>
<reference evidence="1 2" key="1">
    <citation type="submission" date="2013-12" db="EMBL/GenBank/DDBJ databases">
        <title>Annotation of the Bibersteinia trehalosi USDA-ARS-USMARC-190 complete genome.</title>
        <authorList>
            <person name="Harhay G.P."/>
            <person name="McVey S."/>
            <person name="Clawson M.L."/>
            <person name="Bono J."/>
            <person name="Heaton M.P."/>
            <person name="Chitko-Mckown C.G."/>
            <person name="Harhay D.M."/>
            <person name="Smith T.P.L."/>
        </authorList>
    </citation>
    <scope>NUCLEOTIDE SEQUENCE [LARGE SCALE GENOMIC DNA]</scope>
    <source>
        <strain evidence="1 2">USDA-ARS-USMARC-190</strain>
    </source>
</reference>
<gene>
    <name evidence="1" type="ORF">F544_20740</name>
</gene>
<dbReference type="KEGG" id="btra:F544_20740"/>
<organism evidence="1 2">
    <name type="scientific">Bibersteinia trehalosi USDA-ARS-USMARC-190</name>
    <dbReference type="NCBI Taxonomy" id="1263832"/>
    <lineage>
        <taxon>Bacteria</taxon>
        <taxon>Pseudomonadati</taxon>
        <taxon>Pseudomonadota</taxon>
        <taxon>Gammaproteobacteria</taxon>
        <taxon>Pasteurellales</taxon>
        <taxon>Pasteurellaceae</taxon>
        <taxon>Bibersteinia</taxon>
    </lineage>
</organism>
<name>W0RA34_BIBTR</name>
<dbReference type="Proteomes" id="UP000019086">
    <property type="component" value="Chromosome"/>
</dbReference>
<dbReference type="RefSeq" id="WP_025289923.1">
    <property type="nucleotide sequence ID" value="NZ_CP006956.1"/>
</dbReference>
<sequence>MADHSQSEISQIQGDYISVYELIEWAREKSQKDISYSANQLLEELKGKHIQTYKRSIITEKITYSDKQVNKLLLFAFHNNGYNEINFDDIPF</sequence>
<dbReference type="HOGENOM" id="CLU_2537849_0_0_6"/>
<dbReference type="EMBL" id="CP006956">
    <property type="protein sequence ID" value="AHG87302.1"/>
    <property type="molecule type" value="Genomic_DNA"/>
</dbReference>
<evidence type="ECO:0000313" key="2">
    <source>
        <dbReference type="Proteomes" id="UP000019086"/>
    </source>
</evidence>
<dbReference type="AlphaFoldDB" id="W0RA34"/>
<accession>W0RA34</accession>
<proteinExistence type="predicted"/>